<dbReference type="PANTHER" id="PTHR38438:SF1">
    <property type="entry name" value="RIBOFLAVIN TRANSPORTER RIBU"/>
    <property type="match status" value="1"/>
</dbReference>
<dbReference type="PIRSF" id="PIRSF037778">
    <property type="entry name" value="UCP037778_transp_RibU"/>
    <property type="match status" value="1"/>
</dbReference>
<dbReference type="GO" id="GO:0005886">
    <property type="term" value="C:plasma membrane"/>
    <property type="evidence" value="ECO:0007669"/>
    <property type="project" value="UniProtKB-SubCell"/>
</dbReference>
<dbReference type="AlphaFoldDB" id="A0A1H8HE47"/>
<feature type="transmembrane region" description="Helical" evidence="9">
    <location>
        <begin position="171"/>
        <end position="195"/>
    </location>
</feature>
<comment type="subcellular location">
    <subcellularLocation>
        <location evidence="1">Cell membrane</location>
        <topology evidence="1">Multi-pass membrane protein</topology>
    </subcellularLocation>
</comment>
<accession>A0A1H8HE47</accession>
<evidence type="ECO:0000256" key="5">
    <source>
        <dbReference type="ARBA" id="ARBA00022692"/>
    </source>
</evidence>
<keyword evidence="7 8" id="KW-0472">Membrane</keyword>
<evidence type="ECO:0000256" key="8">
    <source>
        <dbReference type="PIRNR" id="PIRNR037778"/>
    </source>
</evidence>
<evidence type="ECO:0000256" key="6">
    <source>
        <dbReference type="ARBA" id="ARBA00022989"/>
    </source>
</evidence>
<sequence length="205" mass="22227">MEKVNVVGVKKRKLSTRVLVKVGLLSAVAFLLMFIEMPIPGLFPDFLKIDISDMPALIAGLAMGPAAGICVEIVKNFLHTIVATTTGGVGEIANIIVGSAFVVATSVVYRRKKDFKSLVIGFVCGTLAIIAVGSIVNYFFLLPFYGQLMGMDAIISLGKAVNPNVHNLLTFVIWFIAPFNLIKGVMISILSIPLYKKLERLIKEN</sequence>
<dbReference type="GO" id="GO:0032217">
    <property type="term" value="F:riboflavin transmembrane transporter activity"/>
    <property type="evidence" value="ECO:0007669"/>
    <property type="project" value="UniProtKB-UniRule"/>
</dbReference>
<organism evidence="10 11">
    <name type="scientific">Peptostreptococcus russellii</name>
    <dbReference type="NCBI Taxonomy" id="215200"/>
    <lineage>
        <taxon>Bacteria</taxon>
        <taxon>Bacillati</taxon>
        <taxon>Bacillota</taxon>
        <taxon>Clostridia</taxon>
        <taxon>Peptostreptococcales</taxon>
        <taxon>Peptostreptococcaceae</taxon>
        <taxon>Peptostreptococcus</taxon>
    </lineage>
</organism>
<dbReference type="Pfam" id="PF12822">
    <property type="entry name" value="ECF_trnsprt"/>
    <property type="match status" value="1"/>
</dbReference>
<keyword evidence="11" id="KW-1185">Reference proteome</keyword>
<name>A0A1H8HE47_9FIRM</name>
<gene>
    <name evidence="10" type="ORF">SAMN05216454_105105</name>
</gene>
<dbReference type="STRING" id="215200.SAMN05216454_105105"/>
<dbReference type="Gene3D" id="1.10.1760.20">
    <property type="match status" value="1"/>
</dbReference>
<reference evidence="10 11" key="1">
    <citation type="submission" date="2016-10" db="EMBL/GenBank/DDBJ databases">
        <authorList>
            <person name="de Groot N.N."/>
        </authorList>
    </citation>
    <scope>NUCLEOTIDE SEQUENCE [LARGE SCALE GENOMIC DNA]</scope>
    <source>
        <strain evidence="10 11">Calf135</strain>
    </source>
</reference>
<protein>
    <recommendedName>
        <fullName evidence="8">Riboflavin transporter</fullName>
    </recommendedName>
</protein>
<proteinExistence type="inferred from homology"/>
<feature type="transmembrane region" description="Helical" evidence="9">
    <location>
        <begin position="118"/>
        <end position="141"/>
    </location>
</feature>
<dbReference type="EMBL" id="FODF01000005">
    <property type="protein sequence ID" value="SEN54360.1"/>
    <property type="molecule type" value="Genomic_DNA"/>
</dbReference>
<dbReference type="PANTHER" id="PTHR38438">
    <property type="entry name" value="RIBOFLAVIN TRANSPORTER RIBU"/>
    <property type="match status" value="1"/>
</dbReference>
<keyword evidence="3 8" id="KW-0813">Transport</keyword>
<dbReference type="OrthoDB" id="9809216at2"/>
<dbReference type="InterPro" id="IPR025720">
    <property type="entry name" value="RibU"/>
</dbReference>
<evidence type="ECO:0000256" key="7">
    <source>
        <dbReference type="ARBA" id="ARBA00023136"/>
    </source>
</evidence>
<evidence type="ECO:0000256" key="1">
    <source>
        <dbReference type="ARBA" id="ARBA00004651"/>
    </source>
</evidence>
<keyword evidence="5 9" id="KW-0812">Transmembrane</keyword>
<evidence type="ECO:0000256" key="2">
    <source>
        <dbReference type="ARBA" id="ARBA00005540"/>
    </source>
</evidence>
<evidence type="ECO:0000313" key="10">
    <source>
        <dbReference type="EMBL" id="SEN54360.1"/>
    </source>
</evidence>
<comment type="similarity">
    <text evidence="2 8">Belongs to the prokaryotic riboflavin transporter (P-RFT) (TC 2.A.87) family.</text>
</comment>
<evidence type="ECO:0000313" key="11">
    <source>
        <dbReference type="Proteomes" id="UP000199512"/>
    </source>
</evidence>
<comment type="function">
    <text evidence="8">Probably a riboflavin-binding protein that interacts with the energy-coupling factor (ECF) ABC-transporter complex.</text>
</comment>
<feature type="transmembrane region" description="Helical" evidence="9">
    <location>
        <begin position="18"/>
        <end position="35"/>
    </location>
</feature>
<evidence type="ECO:0000256" key="4">
    <source>
        <dbReference type="ARBA" id="ARBA00022475"/>
    </source>
</evidence>
<keyword evidence="6 9" id="KW-1133">Transmembrane helix</keyword>
<dbReference type="Proteomes" id="UP000199512">
    <property type="component" value="Unassembled WGS sequence"/>
</dbReference>
<evidence type="ECO:0000256" key="9">
    <source>
        <dbReference type="SAM" id="Phobius"/>
    </source>
</evidence>
<evidence type="ECO:0000256" key="3">
    <source>
        <dbReference type="ARBA" id="ARBA00022448"/>
    </source>
</evidence>
<dbReference type="RefSeq" id="WP_091975173.1">
    <property type="nucleotide sequence ID" value="NZ_FODF01000005.1"/>
</dbReference>
<dbReference type="InterPro" id="IPR024529">
    <property type="entry name" value="ECF_trnsprt_substrate-spec"/>
</dbReference>
<keyword evidence="4 8" id="KW-1003">Cell membrane</keyword>